<sequence>MKWTTEAKVGAFTILGLILFVSSIVFVGKMDIFAKPEMAITGQFEQVNGLKTGNQVKLSGVAVGTVDSVEIVPGGVAVGMKINEGTEIPSDSKFMMGADGLLGDKFIQISPGKSKVYLHDGDSVRGEGADSMDKAMQSAQKLMEGTEKMLESINNIIGDPQTQGALRHTLQSTSVVADNAVAITQNMADMTAQLNAATQQFNADGQAGADMRGIVTNLKETTDKVDNMARAMGGVVTDPTAAENIKETLHNTAQISARINKIAGGKAYVSSTTSSNGNGGTATTEGQDSEKKSQLSTETSADLLYNNHQDEYRVNVRFRLFTNKTLGELGFSNIGDGTDFDLNGGKYIADKWSIRAGLFESELGFSLDYGLGGPFSISAAMYDLNHQKYRIRSEFRLAQDTYGILQMTRPFGSDNGGTYFGIKQVF</sequence>
<proteinExistence type="predicted"/>
<feature type="transmembrane region" description="Helical" evidence="2">
    <location>
        <begin position="9"/>
        <end position="28"/>
    </location>
</feature>
<feature type="domain" description="Mce/MlaD" evidence="3">
    <location>
        <begin position="40"/>
        <end position="112"/>
    </location>
</feature>
<keyword evidence="2" id="KW-0812">Transmembrane</keyword>
<protein>
    <submittedName>
        <fullName evidence="4">MlaD family protein</fullName>
    </submittedName>
</protein>
<dbReference type="InterPro" id="IPR003399">
    <property type="entry name" value="Mce/MlaD"/>
</dbReference>
<keyword evidence="2" id="KW-0472">Membrane</keyword>
<feature type="region of interest" description="Disordered" evidence="1">
    <location>
        <begin position="270"/>
        <end position="297"/>
    </location>
</feature>
<reference evidence="4 5" key="1">
    <citation type="submission" date="2023-10" db="EMBL/GenBank/DDBJ databases">
        <title>Veillonella sp. nov., isolated from a pig farm feces dump.</title>
        <authorList>
            <person name="Chang Y.-H."/>
        </authorList>
    </citation>
    <scope>NUCLEOTIDE SEQUENCE [LARGE SCALE GENOMIC DNA]</scope>
    <source>
        <strain evidence="4 5">YH-vei2233</strain>
    </source>
</reference>
<keyword evidence="5" id="KW-1185">Reference proteome</keyword>
<organism evidence="4 5">
    <name type="scientific">Veillonella absiana</name>
    <dbReference type="NCBI Taxonomy" id="3079305"/>
    <lineage>
        <taxon>Bacteria</taxon>
        <taxon>Bacillati</taxon>
        <taxon>Bacillota</taxon>
        <taxon>Negativicutes</taxon>
        <taxon>Veillonellales</taxon>
        <taxon>Veillonellaceae</taxon>
        <taxon>Veillonella</taxon>
    </lineage>
</organism>
<dbReference type="EMBL" id="JAWJZB010000008">
    <property type="protein sequence ID" value="MDV5088682.1"/>
    <property type="molecule type" value="Genomic_DNA"/>
</dbReference>
<feature type="compositionally biased region" description="Low complexity" evidence="1">
    <location>
        <begin position="270"/>
        <end position="286"/>
    </location>
</feature>
<evidence type="ECO:0000259" key="3">
    <source>
        <dbReference type="Pfam" id="PF02470"/>
    </source>
</evidence>
<dbReference type="Proteomes" id="UP001272515">
    <property type="component" value="Unassembled WGS sequence"/>
</dbReference>
<dbReference type="PANTHER" id="PTHR33371:SF4">
    <property type="entry name" value="INTERMEMBRANE PHOSPHOLIPID TRANSPORT SYSTEM BINDING PROTEIN MLAD"/>
    <property type="match status" value="1"/>
</dbReference>
<evidence type="ECO:0000313" key="5">
    <source>
        <dbReference type="Proteomes" id="UP001272515"/>
    </source>
</evidence>
<keyword evidence="2" id="KW-1133">Transmembrane helix</keyword>
<evidence type="ECO:0000256" key="2">
    <source>
        <dbReference type="SAM" id="Phobius"/>
    </source>
</evidence>
<name>A0ABU3ZAG4_9FIRM</name>
<gene>
    <name evidence="4" type="ORF">RVY80_07495</name>
</gene>
<accession>A0ABU3ZAG4</accession>
<dbReference type="Pfam" id="PF02470">
    <property type="entry name" value="MlaD"/>
    <property type="match status" value="1"/>
</dbReference>
<dbReference type="PANTHER" id="PTHR33371">
    <property type="entry name" value="INTERMEMBRANE PHOSPHOLIPID TRANSPORT SYSTEM BINDING PROTEIN MLAD-RELATED"/>
    <property type="match status" value="1"/>
</dbReference>
<evidence type="ECO:0000313" key="4">
    <source>
        <dbReference type="EMBL" id="MDV5088682.1"/>
    </source>
</evidence>
<evidence type="ECO:0000256" key="1">
    <source>
        <dbReference type="SAM" id="MobiDB-lite"/>
    </source>
</evidence>
<comment type="caution">
    <text evidence="4">The sequence shown here is derived from an EMBL/GenBank/DDBJ whole genome shotgun (WGS) entry which is preliminary data.</text>
</comment>
<dbReference type="InterPro" id="IPR052336">
    <property type="entry name" value="MlaD_Phospholipid_Transporter"/>
</dbReference>
<dbReference type="RefSeq" id="WP_317330121.1">
    <property type="nucleotide sequence ID" value="NZ_JAWJZA010000007.1"/>
</dbReference>